<evidence type="ECO:0000313" key="1">
    <source>
        <dbReference type="EMBL" id="KAK3681904.1"/>
    </source>
</evidence>
<dbReference type="Proteomes" id="UP001281147">
    <property type="component" value="Unassembled WGS sequence"/>
</dbReference>
<proteinExistence type="predicted"/>
<comment type="caution">
    <text evidence="1">The sequence shown here is derived from an EMBL/GenBank/DDBJ whole genome shotgun (WGS) entry which is preliminary data.</text>
</comment>
<sequence length="369" mass="40618">MVWQTGGTQESRLSATGCSSAACLRAVFFKSLNDGAKSTETEGASYSTLIDDDDFIVAPAARQLGQGNFVHVSYIIGIGSDEDAVSGPAGLTTTEPMFEVVEQQCHFDEALAQDLAILNLDIPDMVVSESYPGRPNVTYGAQMKRSNAIFEHLGQHGSERCTAIPWVVNGVSRALGSLHIQKVAFVSYDTMGLEYPQNENPDPLRDVDRVDIVALALQMVRGGSVSSIMRMPTDSSVVSNPAMAAHCFSAELQEEYAVWVSKMANLYSRPAQEFVFQFNITWHPEPDYCRAEGINYSVVCGSILGAGVVVLIGYAISHRFFPPTKNEEVDTGFSQPQYMREVRLRYAEQMANDNGYGRRWREITQEGYS</sequence>
<gene>
    <name evidence="1" type="ORF">LTR37_020773</name>
</gene>
<organism evidence="1 2">
    <name type="scientific">Vermiconidia calcicola</name>
    <dbReference type="NCBI Taxonomy" id="1690605"/>
    <lineage>
        <taxon>Eukaryota</taxon>
        <taxon>Fungi</taxon>
        <taxon>Dikarya</taxon>
        <taxon>Ascomycota</taxon>
        <taxon>Pezizomycotina</taxon>
        <taxon>Dothideomycetes</taxon>
        <taxon>Dothideomycetidae</taxon>
        <taxon>Mycosphaerellales</taxon>
        <taxon>Extremaceae</taxon>
        <taxon>Vermiconidia</taxon>
    </lineage>
</organism>
<name>A0ACC3MAA8_9PEZI</name>
<reference evidence="1" key="1">
    <citation type="submission" date="2023-07" db="EMBL/GenBank/DDBJ databases">
        <title>Black Yeasts Isolated from many extreme environments.</title>
        <authorList>
            <person name="Coleine C."/>
            <person name="Stajich J.E."/>
            <person name="Selbmann L."/>
        </authorList>
    </citation>
    <scope>NUCLEOTIDE SEQUENCE</scope>
    <source>
        <strain evidence="1">CCFEE 5714</strain>
    </source>
</reference>
<keyword evidence="2" id="KW-1185">Reference proteome</keyword>
<accession>A0ACC3MAA8</accession>
<dbReference type="EMBL" id="JAUTXU010000389">
    <property type="protein sequence ID" value="KAK3681904.1"/>
    <property type="molecule type" value="Genomic_DNA"/>
</dbReference>
<evidence type="ECO:0000313" key="2">
    <source>
        <dbReference type="Proteomes" id="UP001281147"/>
    </source>
</evidence>
<protein>
    <submittedName>
        <fullName evidence="1">Uncharacterized protein</fullName>
    </submittedName>
</protein>